<dbReference type="SUPFAM" id="SSF56672">
    <property type="entry name" value="DNA/RNA polymerases"/>
    <property type="match status" value="1"/>
</dbReference>
<dbReference type="AlphaFoldDB" id="A0A6B3NAP1"/>
<evidence type="ECO:0000256" key="1">
    <source>
        <dbReference type="SAM" id="MobiDB-lite"/>
    </source>
</evidence>
<proteinExistence type="predicted"/>
<organism evidence="2">
    <name type="scientific">Symploca sp. SIO1C4</name>
    <dbReference type="NCBI Taxonomy" id="2607765"/>
    <lineage>
        <taxon>Bacteria</taxon>
        <taxon>Bacillati</taxon>
        <taxon>Cyanobacteriota</taxon>
        <taxon>Cyanophyceae</taxon>
        <taxon>Coleofasciculales</taxon>
        <taxon>Coleofasciculaceae</taxon>
        <taxon>Symploca</taxon>
    </lineage>
</organism>
<accession>A0A6B3NAP1</accession>
<evidence type="ECO:0000313" key="2">
    <source>
        <dbReference type="EMBL" id="NER28650.1"/>
    </source>
</evidence>
<protein>
    <recommendedName>
        <fullName evidence="3">DNA-directed DNA polymerase</fullName>
    </recommendedName>
</protein>
<sequence>MSDIGKPVKACLYYTSNTTRCGGDIVNNTTSSVNNKSSSRRSGENTKSSGRGFGENTKYSGRGFGENTKSRSVSDGDKITLDFDKTKFKKISSKRHREEVKLFTRMPKEGEYLFDKKKMIGYIPDPDKSEAQKKHYERYVENGLSVPLVVDTEFTTSGDPLNPQSRTHITTQIKGIADNAPAKIYTDHSEILKIPQIGARPIEFEFHPLQYVKDLGYKVSDLQSCKPWEAQNLKPLTFSLYAHMALAELLMVSHGDFQKDTLEKVKVRQIQMGRRLYASTTVSDGRTRDFVDYDWKVKIEGEWYKIRIRWIDSIALHGVAKYEQLGEATGVELPHKSILKGLVNKKTGEPLGMDEILTIAKQYPVKFRLYALGDLKVYDILKANKELMQKLYQELGLTMKNDPKLTIGGTVKDLFKASLDNWLNQGKNDDDKRDVGELIDRFISVASAQNLKTNYRDTKALLAKVEGGRCRNNRPTMVNMEGIVVDIDINGCYGEGQRNQIYPVGNPVIHSYPINTTQNKYMNLEKWLKIMKWGKDDCELVPGVWQARISSIGKLKYPQDLFASWTHEGGTGVDILAKYVAKEMKNDSENIENEEVFLNTDDGGLKIFEHEIHNGVLTHDGLEWILNIASQRQRKEMLSKIVVLSSMHYPASERLENIEELFQHYDQWDGKNESFYNNKNHKTTQVTHECHKWIGINLGTLLIDKLLENRGLAKINFGDKCPLQTMYKLNVNTLFGDMVSKYFKVSNTCVGNNITARARTLCWLMEKGLYGIQSITDGCAFNPNKVLFHGSEKINGECTSLHRKELKIKRGKWRRNKLGGRKWSGDENGVYADGELVGKGAKNPLIAKLAMKHLQQLFPGMSVLHAQTQEIQIKDGLPTRVPRTGQFGFEVKDCYKSMVAHGTANYRLEDFKGNVVLKARGYEGKAKHITLNTDGEVIDRYSDKTPIGDLLSQLQTNPDRVVRQQVAIKTGILKPSEYLESQKRYDALKLMPGDNRTKSFLTGEFSMTQFTFKTHEQYATWKKQIEKLKKKTGQSIEAFFLNQDGSLNYTLMIQTIDRMIEEDVLEPVKYLDPTRHRDRKGNHPAKKALDDFRNRDFTVSKIDDVEVASTVIDPPQNDIDINTHVEEKELTDGLIEPMITDACIENDEFDAVFGFS</sequence>
<reference evidence="2" key="1">
    <citation type="submission" date="2019-11" db="EMBL/GenBank/DDBJ databases">
        <title>Genomic insights into an expanded diversity of filamentous marine cyanobacteria reveals the extraordinary biosynthetic potential of Moorea and Okeania.</title>
        <authorList>
            <person name="Ferreira Leao T."/>
            <person name="Wang M."/>
            <person name="Moss N."/>
            <person name="Da Silva R."/>
            <person name="Sanders J."/>
            <person name="Nurk S."/>
            <person name="Gurevich A."/>
            <person name="Humphrey G."/>
            <person name="Reher R."/>
            <person name="Zhu Q."/>
            <person name="Belda-Ferre P."/>
            <person name="Glukhov E."/>
            <person name="Rex R."/>
            <person name="Dorrestein P.C."/>
            <person name="Knight R."/>
            <person name="Pevzner P."/>
            <person name="Gerwick W.H."/>
            <person name="Gerwick L."/>
        </authorList>
    </citation>
    <scope>NUCLEOTIDE SEQUENCE</scope>
    <source>
        <strain evidence="2">SIO1C4</strain>
    </source>
</reference>
<evidence type="ECO:0008006" key="3">
    <source>
        <dbReference type="Google" id="ProtNLM"/>
    </source>
</evidence>
<feature type="region of interest" description="Disordered" evidence="1">
    <location>
        <begin position="24"/>
        <end position="76"/>
    </location>
</feature>
<dbReference type="InterPro" id="IPR043502">
    <property type="entry name" value="DNA/RNA_pol_sf"/>
</dbReference>
<name>A0A6B3NAP1_9CYAN</name>
<comment type="caution">
    <text evidence="2">The sequence shown here is derived from an EMBL/GenBank/DDBJ whole genome shotgun (WGS) entry which is preliminary data.</text>
</comment>
<dbReference type="EMBL" id="JAAHFQ010000243">
    <property type="protein sequence ID" value="NER28650.1"/>
    <property type="molecule type" value="Genomic_DNA"/>
</dbReference>
<gene>
    <name evidence="2" type="ORF">F6J89_13705</name>
</gene>
<feature type="compositionally biased region" description="Low complexity" evidence="1">
    <location>
        <begin position="26"/>
        <end position="37"/>
    </location>
</feature>